<sequence length="544" mass="61171">MGDNISNTPSIQWHAKVFWIGYFEKHQTHPYQKYNSKRTVNDYSTSDNRYTPLRSPNGNVSGHGHGAHAGHTGHSGHGHHHYSHMAEEREYITHTSRNSYIQKGSEKERDRDYKSSRNKYTDVRSPKEKRIKDSEREKNNHERCESEKKSRTSGLNSSVNRSSKYDKRSAPCSSSVPAGSEWSEHISSSGKKYYYNCISEVSQWEKPREWETRRTSSKETYTTRNRLTPILRRNLFIHGTYVFAGKYRDRERDKRSSSRSGRRETEKSNKRTNSTSERYWSGGREEDSHERTRQKHATSQHDGKDGQTLQDMDISPDRSTPLSENSYGARESAGRSDGNAVPPVVVLDNSNQQSGSLLAAALPRIVGTVLPNVPVASSAVVVASNNGGSPGSGGDTPHRDAGPPTPTHSENIDPHAPPIHLDNALPRKMECLGSYSSVVGGSLQHGPPMLTPSLVNYVRSDLTAHVTGWAADILEKQANKFTEEAYQLGCLQCTRVSAELKCSRSVVRHTEIQATLQEQKIMYLRQQISRLEELKSQNSFMSED</sequence>
<feature type="compositionally biased region" description="Basic and acidic residues" evidence="4">
    <location>
        <begin position="104"/>
        <end position="150"/>
    </location>
</feature>
<dbReference type="InterPro" id="IPR036020">
    <property type="entry name" value="WW_dom_sf"/>
</dbReference>
<feature type="region of interest" description="Disordered" evidence="4">
    <location>
        <begin position="37"/>
        <end position="83"/>
    </location>
</feature>
<feature type="region of interest" description="Disordered" evidence="4">
    <location>
        <begin position="248"/>
        <end position="347"/>
    </location>
</feature>
<evidence type="ECO:0000256" key="1">
    <source>
        <dbReference type="ARBA" id="ARBA00004123"/>
    </source>
</evidence>
<evidence type="ECO:0000256" key="4">
    <source>
        <dbReference type="SAM" id="MobiDB-lite"/>
    </source>
</evidence>
<evidence type="ECO:0000313" key="7">
    <source>
        <dbReference type="RefSeq" id="XP_064076333.1"/>
    </source>
</evidence>
<dbReference type="PANTHER" id="PTHR15911">
    <property type="entry name" value="WW DOMAIN-CONTAINING ADAPTER PROTEIN WITH COILED-COIL"/>
    <property type="match status" value="1"/>
</dbReference>
<feature type="compositionally biased region" description="Polar residues" evidence="4">
    <location>
        <begin position="152"/>
        <end position="162"/>
    </location>
</feature>
<dbReference type="SUPFAM" id="SSF51045">
    <property type="entry name" value="WW domain"/>
    <property type="match status" value="1"/>
</dbReference>
<evidence type="ECO:0000256" key="3">
    <source>
        <dbReference type="ARBA" id="ARBA00023242"/>
    </source>
</evidence>
<proteinExistence type="predicted"/>
<gene>
    <name evidence="7" type="primary">LOC113401833</name>
</gene>
<feature type="compositionally biased region" description="Polar residues" evidence="4">
    <location>
        <begin position="37"/>
        <end position="60"/>
    </location>
</feature>
<dbReference type="Proteomes" id="UP001652626">
    <property type="component" value="Chromosome Z"/>
</dbReference>
<protein>
    <submittedName>
        <fullName evidence="7">WW domain-containing adapter protein with coiled-coil homolog isoform X1</fullName>
    </submittedName>
</protein>
<feature type="region of interest" description="Disordered" evidence="4">
    <location>
        <begin position="96"/>
        <end position="183"/>
    </location>
</feature>
<feature type="compositionally biased region" description="Basic and acidic residues" evidence="4">
    <location>
        <begin position="248"/>
        <end position="269"/>
    </location>
</feature>
<dbReference type="SMART" id="SM00456">
    <property type="entry name" value="WW"/>
    <property type="match status" value="1"/>
</dbReference>
<reference evidence="7" key="1">
    <citation type="submission" date="2025-08" db="UniProtKB">
        <authorList>
            <consortium name="RefSeq"/>
        </authorList>
    </citation>
    <scope>IDENTIFICATION</scope>
    <source>
        <tissue evidence="7">Whole body</tissue>
    </source>
</reference>
<feature type="compositionally biased region" description="Basic residues" evidence="4">
    <location>
        <begin position="74"/>
        <end position="83"/>
    </location>
</feature>
<dbReference type="PANTHER" id="PTHR15911:SF6">
    <property type="entry name" value="WW DOMAIN-CONTAINING ADAPTER PROTEIN WITH COILED-COIL"/>
    <property type="match status" value="1"/>
</dbReference>
<keyword evidence="6" id="KW-1185">Reference proteome</keyword>
<dbReference type="Gene3D" id="2.20.70.10">
    <property type="match status" value="1"/>
</dbReference>
<name>A0ABM4AYE9_VANTA</name>
<dbReference type="RefSeq" id="XP_064076333.1">
    <property type="nucleotide sequence ID" value="XM_064220263.1"/>
</dbReference>
<accession>A0ABM4AYE9</accession>
<dbReference type="GeneID" id="113401833"/>
<feature type="region of interest" description="Disordered" evidence="4">
    <location>
        <begin position="384"/>
        <end position="421"/>
    </location>
</feature>
<feature type="domain" description="WW" evidence="5">
    <location>
        <begin position="176"/>
        <end position="209"/>
    </location>
</feature>
<keyword evidence="2" id="KW-0156">Chromatin regulator</keyword>
<dbReference type="InterPro" id="IPR038867">
    <property type="entry name" value="WAC"/>
</dbReference>
<comment type="subcellular location">
    <subcellularLocation>
        <location evidence="1">Nucleus</location>
    </subcellularLocation>
</comment>
<evidence type="ECO:0000256" key="2">
    <source>
        <dbReference type="ARBA" id="ARBA00022853"/>
    </source>
</evidence>
<evidence type="ECO:0000259" key="5">
    <source>
        <dbReference type="PROSITE" id="PS50020"/>
    </source>
</evidence>
<dbReference type="InterPro" id="IPR001202">
    <property type="entry name" value="WW_dom"/>
</dbReference>
<dbReference type="PROSITE" id="PS01159">
    <property type="entry name" value="WW_DOMAIN_1"/>
    <property type="match status" value="1"/>
</dbReference>
<evidence type="ECO:0000313" key="6">
    <source>
        <dbReference type="Proteomes" id="UP001652626"/>
    </source>
</evidence>
<dbReference type="Pfam" id="PF00397">
    <property type="entry name" value="WW"/>
    <property type="match status" value="1"/>
</dbReference>
<dbReference type="CDD" id="cd00201">
    <property type="entry name" value="WW"/>
    <property type="match status" value="1"/>
</dbReference>
<organism evidence="6 7">
    <name type="scientific">Vanessa tameamea</name>
    <name type="common">Kamehameha butterfly</name>
    <dbReference type="NCBI Taxonomy" id="334116"/>
    <lineage>
        <taxon>Eukaryota</taxon>
        <taxon>Metazoa</taxon>
        <taxon>Ecdysozoa</taxon>
        <taxon>Arthropoda</taxon>
        <taxon>Hexapoda</taxon>
        <taxon>Insecta</taxon>
        <taxon>Pterygota</taxon>
        <taxon>Neoptera</taxon>
        <taxon>Endopterygota</taxon>
        <taxon>Lepidoptera</taxon>
        <taxon>Glossata</taxon>
        <taxon>Ditrysia</taxon>
        <taxon>Papilionoidea</taxon>
        <taxon>Nymphalidae</taxon>
        <taxon>Nymphalinae</taxon>
        <taxon>Vanessa</taxon>
    </lineage>
</organism>
<dbReference type="PROSITE" id="PS50020">
    <property type="entry name" value="WW_DOMAIN_2"/>
    <property type="match status" value="1"/>
</dbReference>
<keyword evidence="3" id="KW-0539">Nucleus</keyword>
<feature type="compositionally biased region" description="Polar residues" evidence="4">
    <location>
        <begin position="317"/>
        <end position="326"/>
    </location>
</feature>